<organism evidence="1 2">
    <name type="scientific">Giardia muris</name>
    <dbReference type="NCBI Taxonomy" id="5742"/>
    <lineage>
        <taxon>Eukaryota</taxon>
        <taxon>Metamonada</taxon>
        <taxon>Diplomonadida</taxon>
        <taxon>Hexamitidae</taxon>
        <taxon>Giardiinae</taxon>
        <taxon>Giardia</taxon>
    </lineage>
</organism>
<comment type="caution">
    <text evidence="1">The sequence shown here is derived from an EMBL/GenBank/DDBJ whole genome shotgun (WGS) entry which is preliminary data.</text>
</comment>
<accession>A0A4Z1SX62</accession>
<dbReference type="VEuPathDB" id="GiardiaDB:GMRT_11069"/>
<evidence type="ECO:0000313" key="1">
    <source>
        <dbReference type="EMBL" id="TNJ30130.1"/>
    </source>
</evidence>
<dbReference type="OrthoDB" id="10253937at2759"/>
<protein>
    <submittedName>
        <fullName evidence="1">Uncharacterized protein</fullName>
    </submittedName>
</protein>
<name>A0A4Z1SX62_GIAMU</name>
<dbReference type="AlphaFoldDB" id="A0A4Z1SX62"/>
<dbReference type="EMBL" id="VDLU01000001">
    <property type="protein sequence ID" value="TNJ30130.1"/>
    <property type="molecule type" value="Genomic_DNA"/>
</dbReference>
<keyword evidence="2" id="KW-1185">Reference proteome</keyword>
<dbReference type="Proteomes" id="UP000315496">
    <property type="component" value="Chromosome 1"/>
</dbReference>
<dbReference type="SUPFAM" id="SSF52540">
    <property type="entry name" value="P-loop containing nucleoside triphosphate hydrolases"/>
    <property type="match status" value="1"/>
</dbReference>
<gene>
    <name evidence="1" type="ORF">GMRT_11069</name>
</gene>
<evidence type="ECO:0000313" key="2">
    <source>
        <dbReference type="Proteomes" id="UP000315496"/>
    </source>
</evidence>
<dbReference type="InterPro" id="IPR027417">
    <property type="entry name" value="P-loop_NTPase"/>
</dbReference>
<sequence length="349" mass="38564">MACLIDAHIIAKNDRRLATARLRELEAQNGHMSHTVQLSLAVIGARSTGKTTLAALLAGLPAIRFSPSQGSSHIVTSYVPAGSTVVVKRIVHDIHYEDQTFLPTTSVVFTLSPLNINASIKHVEAICDQILEYQDVLFVCTKVDQATNDEFVRLLQRLSPLAAGLRARKVSCSIRTLNLLDLVITPKVLHEYLDLLYMRVRYTQAKQTLLELEERFLEGQASFALNTATTLVESIEDRKLQVVLEEDELAGLLDIASPSGARRREDLMSLYTRILSARQVILETPPEAGVAEQLIEKHEVEDRPSTSSEVLLTAELMGQKGAEVYLFGVEDHDASPSPRELNVSNSESN</sequence>
<reference evidence="1 2" key="1">
    <citation type="submission" date="2019-05" db="EMBL/GenBank/DDBJ databases">
        <title>The compact genome of Giardia muris reveals important steps in the evolution of intestinal protozoan parasites.</title>
        <authorList>
            <person name="Xu F."/>
            <person name="Jimenez-Gonzalez A."/>
            <person name="Einarsson E."/>
            <person name="Astvaldsson A."/>
            <person name="Peirasmaki D."/>
            <person name="Eckmann L."/>
            <person name="Andersson J.O."/>
            <person name="Svard S.G."/>
            <person name="Jerlstrom-Hultqvist J."/>
        </authorList>
    </citation>
    <scope>NUCLEOTIDE SEQUENCE [LARGE SCALE GENOMIC DNA]</scope>
    <source>
        <strain evidence="1 2">Roberts-Thomson</strain>
    </source>
</reference>
<proteinExistence type="predicted"/>